<proteinExistence type="predicted"/>
<organism evidence="2 3">
    <name type="scientific">Gryllus longicercus</name>
    <dbReference type="NCBI Taxonomy" id="2509291"/>
    <lineage>
        <taxon>Eukaryota</taxon>
        <taxon>Metazoa</taxon>
        <taxon>Ecdysozoa</taxon>
        <taxon>Arthropoda</taxon>
        <taxon>Hexapoda</taxon>
        <taxon>Insecta</taxon>
        <taxon>Pterygota</taxon>
        <taxon>Neoptera</taxon>
        <taxon>Polyneoptera</taxon>
        <taxon>Orthoptera</taxon>
        <taxon>Ensifera</taxon>
        <taxon>Gryllidea</taxon>
        <taxon>Grylloidea</taxon>
        <taxon>Gryllidae</taxon>
        <taxon>Gryllinae</taxon>
        <taxon>Gryllus</taxon>
    </lineage>
</organism>
<evidence type="ECO:0000313" key="3">
    <source>
        <dbReference type="Proteomes" id="UP001378592"/>
    </source>
</evidence>
<name>A0AAN9VHD8_9ORTH</name>
<evidence type="ECO:0000256" key="1">
    <source>
        <dbReference type="SAM" id="MobiDB-lite"/>
    </source>
</evidence>
<keyword evidence="3" id="KW-1185">Reference proteome</keyword>
<reference evidence="2 3" key="1">
    <citation type="submission" date="2024-03" db="EMBL/GenBank/DDBJ databases">
        <title>The genome assembly and annotation of the cricket Gryllus longicercus Weissman &amp; Gray.</title>
        <authorList>
            <person name="Szrajer S."/>
            <person name="Gray D."/>
            <person name="Ylla G."/>
        </authorList>
    </citation>
    <scope>NUCLEOTIDE SEQUENCE [LARGE SCALE GENOMIC DNA]</scope>
    <source>
        <strain evidence="2">DAG 2021-001</strain>
        <tissue evidence="2">Whole body minus gut</tissue>
    </source>
</reference>
<accession>A0AAN9VHD8</accession>
<comment type="caution">
    <text evidence="2">The sequence shown here is derived from an EMBL/GenBank/DDBJ whole genome shotgun (WGS) entry which is preliminary data.</text>
</comment>
<feature type="compositionally biased region" description="Basic and acidic residues" evidence="1">
    <location>
        <begin position="71"/>
        <end position="85"/>
    </location>
</feature>
<protein>
    <submittedName>
        <fullName evidence="2">Uncharacterized protein</fullName>
    </submittedName>
</protein>
<feature type="compositionally biased region" description="Low complexity" evidence="1">
    <location>
        <begin position="107"/>
        <end position="118"/>
    </location>
</feature>
<feature type="region of interest" description="Disordered" evidence="1">
    <location>
        <begin position="29"/>
        <end position="176"/>
    </location>
</feature>
<dbReference type="AlphaFoldDB" id="A0AAN9VHD8"/>
<feature type="compositionally biased region" description="Low complexity" evidence="1">
    <location>
        <begin position="150"/>
        <end position="159"/>
    </location>
</feature>
<gene>
    <name evidence="2" type="ORF">R5R35_008727</name>
</gene>
<sequence>MSLRPQRTRRTKVYDCNYDIGQRYYKPVVDDLDRKYSGRTSADSPGSGLGSLRSALEEAESSLGSSSARRAAREASAEEREESVSSRRRQLSSLMDDFDNIYESRGSRTTGASSSRSALAAIEDGDEESTPSSRLRAARARAQAIEDEFSSSMSSSLSSRKAKSGLDYSEKDVLEF</sequence>
<dbReference type="EMBL" id="JAZDUA010000190">
    <property type="protein sequence ID" value="KAK7864925.1"/>
    <property type="molecule type" value="Genomic_DNA"/>
</dbReference>
<evidence type="ECO:0000313" key="2">
    <source>
        <dbReference type="EMBL" id="KAK7864925.1"/>
    </source>
</evidence>
<dbReference type="Proteomes" id="UP001378592">
    <property type="component" value="Unassembled WGS sequence"/>
</dbReference>